<feature type="region of interest" description="Disordered" evidence="1">
    <location>
        <begin position="50"/>
        <end position="76"/>
    </location>
</feature>
<dbReference type="AlphaFoldDB" id="A0A385EK93"/>
<evidence type="ECO:0000313" key="2">
    <source>
        <dbReference type="EMBL" id="AXQ85664.1"/>
    </source>
</evidence>
<dbReference type="EMBL" id="MH539888">
    <property type="protein sequence ID" value="AXQ85664.1"/>
    <property type="molecule type" value="Genomic_DNA"/>
</dbReference>
<accession>A0A385EK93</accession>
<protein>
    <submittedName>
        <fullName evidence="2">Uncharacterized protein</fullName>
    </submittedName>
</protein>
<feature type="compositionally biased region" description="Basic and acidic residues" evidence="1">
    <location>
        <begin position="54"/>
        <end position="64"/>
    </location>
</feature>
<name>A0A385EK93_BACPU</name>
<proteinExistence type="predicted"/>
<sequence>MCFLSVQSRMPGHCTVGMKESKTIRLKKYLCVCFVWRKCAAEDDDSRRVATKSEALRVKREPPHSNRGVLRKKKAN</sequence>
<evidence type="ECO:0000256" key="1">
    <source>
        <dbReference type="SAM" id="MobiDB-lite"/>
    </source>
</evidence>
<reference evidence="2" key="1">
    <citation type="submission" date="2018-06" db="EMBL/GenBank/DDBJ databases">
        <title>Plasmid diversity in Bacillus pumilus.</title>
        <authorList>
            <person name="Evdokimova O.V."/>
            <person name="Valentovich L.N."/>
        </authorList>
    </citation>
    <scope>NUCLEOTIDE SEQUENCE</scope>
    <source>
        <strain evidence="2">33-3</strain>
        <plasmid evidence="2">pBP-33-3</plasmid>
    </source>
</reference>
<keyword evidence="2" id="KW-0614">Plasmid</keyword>
<organism evidence="2">
    <name type="scientific">Bacillus pumilus</name>
    <name type="common">Bacillus mesentericus</name>
    <dbReference type="NCBI Taxonomy" id="1408"/>
    <lineage>
        <taxon>Bacteria</taxon>
        <taxon>Bacillati</taxon>
        <taxon>Bacillota</taxon>
        <taxon>Bacilli</taxon>
        <taxon>Bacillales</taxon>
        <taxon>Bacillaceae</taxon>
        <taxon>Bacillus</taxon>
    </lineage>
</organism>
<geneLocation type="plasmid" evidence="2">
    <name>pBP-33-3</name>
</geneLocation>